<organism evidence="7 8">
    <name type="scientific">Sarcophilus harrisii</name>
    <name type="common">Tasmanian devil</name>
    <name type="synonym">Sarcophilus laniarius</name>
    <dbReference type="NCBI Taxonomy" id="9305"/>
    <lineage>
        <taxon>Eukaryota</taxon>
        <taxon>Metazoa</taxon>
        <taxon>Chordata</taxon>
        <taxon>Craniata</taxon>
        <taxon>Vertebrata</taxon>
        <taxon>Euteleostomi</taxon>
        <taxon>Mammalia</taxon>
        <taxon>Metatheria</taxon>
        <taxon>Dasyuromorphia</taxon>
        <taxon>Dasyuridae</taxon>
        <taxon>Sarcophilus</taxon>
    </lineage>
</organism>
<keyword evidence="3" id="KW-0597">Phosphoprotein</keyword>
<reference evidence="7 8" key="1">
    <citation type="journal article" date="2011" name="Proc. Natl. Acad. Sci. U.S.A.">
        <title>Genetic diversity and population structure of the endangered marsupial Sarcophilus harrisii (Tasmanian devil).</title>
        <authorList>
            <person name="Miller W."/>
            <person name="Hayes V.M."/>
            <person name="Ratan A."/>
            <person name="Petersen D.C."/>
            <person name="Wittekindt N.E."/>
            <person name="Miller J."/>
            <person name="Walenz B."/>
            <person name="Knight J."/>
            <person name="Qi J."/>
            <person name="Zhao F."/>
            <person name="Wang Q."/>
            <person name="Bedoya-Reina O.C."/>
            <person name="Katiyar N."/>
            <person name="Tomsho L.P."/>
            <person name="Kasson L.M."/>
            <person name="Hardie R.A."/>
            <person name="Woodbridge P."/>
            <person name="Tindall E.A."/>
            <person name="Bertelsen M.F."/>
            <person name="Dixon D."/>
            <person name="Pyecroft S."/>
            <person name="Helgen K.M."/>
            <person name="Lesk A.M."/>
            <person name="Pringle T.H."/>
            <person name="Patterson N."/>
            <person name="Zhang Y."/>
            <person name="Kreiss A."/>
            <person name="Woods G.M."/>
            <person name="Jones M.E."/>
            <person name="Schuster S.C."/>
        </authorList>
    </citation>
    <scope>NUCLEOTIDE SEQUENCE [LARGE SCALE GENOMIC DNA]</scope>
</reference>
<evidence type="ECO:0000256" key="5">
    <source>
        <dbReference type="SAM" id="MobiDB-lite"/>
    </source>
</evidence>
<name>G3X0I6_SARHA</name>
<reference evidence="7" key="3">
    <citation type="submission" date="2025-09" db="UniProtKB">
        <authorList>
            <consortium name="Ensembl"/>
        </authorList>
    </citation>
    <scope>IDENTIFICATION</scope>
</reference>
<dbReference type="GO" id="GO:0000922">
    <property type="term" value="C:spindle pole"/>
    <property type="evidence" value="ECO:0007669"/>
    <property type="project" value="Ensembl"/>
</dbReference>
<dbReference type="PANTHER" id="PTHR21584:SF1">
    <property type="entry name" value="PROLINE_SERINE-RICH COILED-COIL PROTEIN 1"/>
    <property type="match status" value="1"/>
</dbReference>
<evidence type="ECO:0000313" key="7">
    <source>
        <dbReference type="Ensembl" id="ENSSHAP00000021191.2"/>
    </source>
</evidence>
<dbReference type="GO" id="GO:0060236">
    <property type="term" value="P:regulation of mitotic spindle organization"/>
    <property type="evidence" value="ECO:0007669"/>
    <property type="project" value="Ensembl"/>
</dbReference>
<feature type="region of interest" description="Disordered" evidence="5">
    <location>
        <begin position="140"/>
        <end position="372"/>
    </location>
</feature>
<feature type="compositionally biased region" description="Basic and acidic residues" evidence="5">
    <location>
        <begin position="142"/>
        <end position="152"/>
    </location>
</feature>
<keyword evidence="2" id="KW-0963">Cytoplasm</keyword>
<dbReference type="InterPro" id="IPR026657">
    <property type="entry name" value="DDA3/GTSE-1"/>
</dbReference>
<evidence type="ECO:0000313" key="8">
    <source>
        <dbReference type="Proteomes" id="UP000007648"/>
    </source>
</evidence>
<feature type="domain" description="G2 and S phase-expressed protein 1 N-terminal" evidence="6">
    <location>
        <begin position="56"/>
        <end position="144"/>
    </location>
</feature>
<keyword evidence="4" id="KW-0206">Cytoskeleton</keyword>
<protein>
    <submittedName>
        <fullName evidence="7">Proline and serine rich coiled-coil 1</fullName>
    </submittedName>
</protein>
<dbReference type="InParanoid" id="G3X0I6"/>
<dbReference type="GO" id="GO:0005654">
    <property type="term" value="C:nucleoplasm"/>
    <property type="evidence" value="ECO:0007669"/>
    <property type="project" value="Ensembl"/>
</dbReference>
<sequence length="372" mass="38812">MGAQREGGACRGAGPGPSAGQSGARKIERARPEAAVLAQADSFPAGYNMENLEEDIMFIVDETLDFSVPSPSDSREEEEAAEPVIPERPPRRGLAHRSDMNTVAEEPQGLRLSLGPLSPEKLEEILAEANRLAARLEQCALQERDTPGDGKGRRVKASPRRETFVVKNSPVRALLPTVSSSVRGASSPGGLSPRLRSSEKKASGKALRAAPGKKPSSTKKEVPTGSVLPSTRSQSSPLSRITPPARGKVGPSGRAPVAGSASTTRPGLALQLPPSTLQRPARTQGPASRPSKLPTPTAIPKPASQALLSSRSPLSGKGSLPPESAPPRKGPLRPSAAGHRVSAPQKSSLPVSAASRNHLQFPKKVTTSGLAR</sequence>
<dbReference type="GO" id="GO:0005876">
    <property type="term" value="C:spindle microtubule"/>
    <property type="evidence" value="ECO:0007669"/>
    <property type="project" value="Ensembl"/>
</dbReference>
<evidence type="ECO:0000256" key="4">
    <source>
        <dbReference type="ARBA" id="ARBA00023212"/>
    </source>
</evidence>
<feature type="region of interest" description="Disordered" evidence="5">
    <location>
        <begin position="1"/>
        <end position="33"/>
    </location>
</feature>
<dbReference type="GO" id="GO:0007080">
    <property type="term" value="P:mitotic metaphase chromosome alignment"/>
    <property type="evidence" value="ECO:0007669"/>
    <property type="project" value="Ensembl"/>
</dbReference>
<feature type="compositionally biased region" description="Polar residues" evidence="5">
    <location>
        <begin position="227"/>
        <end position="239"/>
    </location>
</feature>
<evidence type="ECO:0000256" key="3">
    <source>
        <dbReference type="ARBA" id="ARBA00022553"/>
    </source>
</evidence>
<accession>G3X0I6</accession>
<dbReference type="HOGENOM" id="CLU_067830_0_0_1"/>
<dbReference type="STRING" id="9305.ENSSHAP00000021191"/>
<feature type="region of interest" description="Disordered" evidence="5">
    <location>
        <begin position="66"/>
        <end position="115"/>
    </location>
</feature>
<dbReference type="Ensembl" id="ENSSHAT00000021361.2">
    <property type="protein sequence ID" value="ENSSHAP00000021191.2"/>
    <property type="gene ID" value="ENSSHAG00000017963.2"/>
</dbReference>
<proteinExistence type="predicted"/>
<dbReference type="GO" id="GO:0008017">
    <property type="term" value="F:microtubule binding"/>
    <property type="evidence" value="ECO:0007669"/>
    <property type="project" value="TreeGrafter"/>
</dbReference>
<dbReference type="eggNOG" id="ENOG502S467">
    <property type="taxonomic scope" value="Eukaryota"/>
</dbReference>
<dbReference type="GeneTree" id="ENSGT00940000154189"/>
<dbReference type="GO" id="GO:0005829">
    <property type="term" value="C:cytosol"/>
    <property type="evidence" value="ECO:0007669"/>
    <property type="project" value="Ensembl"/>
</dbReference>
<evidence type="ECO:0000256" key="1">
    <source>
        <dbReference type="ARBA" id="ARBA00004245"/>
    </source>
</evidence>
<dbReference type="InterPro" id="IPR032768">
    <property type="entry name" value="GTSE1_N"/>
</dbReference>
<dbReference type="AlphaFoldDB" id="G3X0I6"/>
<feature type="compositionally biased region" description="Polar residues" evidence="5">
    <location>
        <begin position="344"/>
        <end position="358"/>
    </location>
</feature>
<gene>
    <name evidence="7" type="primary">PSRC1</name>
</gene>
<keyword evidence="8" id="KW-1185">Reference proteome</keyword>
<dbReference type="Proteomes" id="UP000007648">
    <property type="component" value="Unassembled WGS sequence"/>
</dbReference>
<evidence type="ECO:0000259" key="6">
    <source>
        <dbReference type="Pfam" id="PF15259"/>
    </source>
</evidence>
<dbReference type="Pfam" id="PF15259">
    <property type="entry name" value="GTSE1_N"/>
    <property type="match status" value="1"/>
</dbReference>
<dbReference type="FunCoup" id="G3X0I6">
    <property type="interactions" value="205"/>
</dbReference>
<dbReference type="PANTHER" id="PTHR21584">
    <property type="entry name" value="DIFFERENTIAL DISPLAY AND ACTIVATED BY P53 DDA3 /G2 S PHASE EXPRESSED 1"/>
    <property type="match status" value="1"/>
</dbReference>
<comment type="subcellular location">
    <subcellularLocation>
        <location evidence="1">Cytoplasm</location>
        <location evidence="1">Cytoskeleton</location>
    </subcellularLocation>
</comment>
<reference evidence="7" key="2">
    <citation type="submission" date="2025-08" db="UniProtKB">
        <authorList>
            <consortium name="Ensembl"/>
        </authorList>
    </citation>
    <scope>IDENTIFICATION</scope>
</reference>
<evidence type="ECO:0000256" key="2">
    <source>
        <dbReference type="ARBA" id="ARBA00022490"/>
    </source>
</evidence>